<keyword evidence="2" id="KW-0812">Transmembrane</keyword>
<feature type="compositionally biased region" description="Basic and acidic residues" evidence="1">
    <location>
        <begin position="123"/>
        <end position="141"/>
    </location>
</feature>
<keyword evidence="4" id="KW-1185">Reference proteome</keyword>
<dbReference type="PANTHER" id="PTHR33700">
    <property type="entry name" value="MYB-LIKE PROTEIN X"/>
    <property type="match status" value="1"/>
</dbReference>
<feature type="transmembrane region" description="Helical" evidence="2">
    <location>
        <begin position="21"/>
        <end position="38"/>
    </location>
</feature>
<proteinExistence type="predicted"/>
<protein>
    <submittedName>
        <fullName evidence="3">Uncharacterized protein</fullName>
    </submittedName>
</protein>
<accession>A0AAQ3Q5F8</accession>
<evidence type="ECO:0000256" key="2">
    <source>
        <dbReference type="SAM" id="Phobius"/>
    </source>
</evidence>
<keyword evidence="2" id="KW-1133">Transmembrane helix</keyword>
<dbReference type="EMBL" id="CP136891">
    <property type="protein sequence ID" value="WOK98438.1"/>
    <property type="molecule type" value="Genomic_DNA"/>
</dbReference>
<dbReference type="AlphaFoldDB" id="A0AAQ3Q5F8"/>
<gene>
    <name evidence="3" type="ORF">Cni_G07150</name>
</gene>
<dbReference type="Proteomes" id="UP001327560">
    <property type="component" value="Chromosome 2"/>
</dbReference>
<organism evidence="3 4">
    <name type="scientific">Canna indica</name>
    <name type="common">Indian-shot</name>
    <dbReference type="NCBI Taxonomy" id="4628"/>
    <lineage>
        <taxon>Eukaryota</taxon>
        <taxon>Viridiplantae</taxon>
        <taxon>Streptophyta</taxon>
        <taxon>Embryophyta</taxon>
        <taxon>Tracheophyta</taxon>
        <taxon>Spermatophyta</taxon>
        <taxon>Magnoliopsida</taxon>
        <taxon>Liliopsida</taxon>
        <taxon>Zingiberales</taxon>
        <taxon>Cannaceae</taxon>
        <taxon>Canna</taxon>
    </lineage>
</organism>
<evidence type="ECO:0000313" key="3">
    <source>
        <dbReference type="EMBL" id="WOK98438.1"/>
    </source>
</evidence>
<dbReference type="PANTHER" id="PTHR33700:SF4">
    <property type="entry name" value="MYB-LIKE PROTEIN X"/>
    <property type="match status" value="1"/>
</dbReference>
<reference evidence="3 4" key="1">
    <citation type="submission" date="2023-10" db="EMBL/GenBank/DDBJ databases">
        <title>Chromosome-scale genome assembly provides insights into flower coloration mechanisms of Canna indica.</title>
        <authorList>
            <person name="Li C."/>
        </authorList>
    </citation>
    <scope>NUCLEOTIDE SEQUENCE [LARGE SCALE GENOMIC DNA]</scope>
    <source>
        <tissue evidence="3">Flower</tissue>
    </source>
</reference>
<name>A0AAQ3Q5F8_9LILI</name>
<keyword evidence="2" id="KW-0472">Membrane</keyword>
<evidence type="ECO:0000313" key="4">
    <source>
        <dbReference type="Proteomes" id="UP001327560"/>
    </source>
</evidence>
<feature type="region of interest" description="Disordered" evidence="1">
    <location>
        <begin position="78"/>
        <end position="141"/>
    </location>
</feature>
<sequence>MLRQVSSRSQRGKENLKHKNALQISFMIAICVWLLYQMELYDDEKKSYEGRGSTVSLKVAKGRFSIITFGRKDLNSAAGVEEQKGISPKVVEEDEEEGGAGDHKMDREEENGGAGKELNVLEDQDHQEASQKAREMNFKGDDASSEVVHIIEEVEHDEGLQEARERSFTADDESSAVGHVPQGNESYSGPGNGGIRSHGEIQNFVNNMGGYNASIDRIQSETMHNNNTAAREDKPLIVERVSPPNATGGESGNHKKLCNNNQTSNEGKVQANSTISSKNQNFFQKNFTAVRLSPTNITVLHNQTAKSHPIDGPNHTVKLKTHGDEKHNLEGSRMIIKEKADAIGRSEKSQET</sequence>
<evidence type="ECO:0000256" key="1">
    <source>
        <dbReference type="SAM" id="MobiDB-lite"/>
    </source>
</evidence>
<feature type="region of interest" description="Disordered" evidence="1">
    <location>
        <begin position="169"/>
        <end position="194"/>
    </location>
</feature>